<keyword evidence="3" id="KW-1185">Reference proteome</keyword>
<name>A0A1G4UF56_9HYPH</name>
<sequence length="72" mass="7715">MYKAIAISAVAAVMGFTALFVGAADATGYFKRQLPVATVEIPAEQVAGDCVMQSRWVSDAGRMVEVERPVCY</sequence>
<protein>
    <submittedName>
        <fullName evidence="2">Uncharacterized protein</fullName>
    </submittedName>
</protein>
<evidence type="ECO:0000313" key="2">
    <source>
        <dbReference type="EMBL" id="SCW92224.1"/>
    </source>
</evidence>
<organism evidence="2 3">
    <name type="scientific">Ancylobacter rudongensis</name>
    <dbReference type="NCBI Taxonomy" id="177413"/>
    <lineage>
        <taxon>Bacteria</taxon>
        <taxon>Pseudomonadati</taxon>
        <taxon>Pseudomonadota</taxon>
        <taxon>Alphaproteobacteria</taxon>
        <taxon>Hyphomicrobiales</taxon>
        <taxon>Xanthobacteraceae</taxon>
        <taxon>Ancylobacter</taxon>
    </lineage>
</organism>
<dbReference type="RefSeq" id="WP_091442900.1">
    <property type="nucleotide sequence ID" value="NZ_FMTP01000007.1"/>
</dbReference>
<dbReference type="AlphaFoldDB" id="A0A1G4UF56"/>
<accession>A0A1G4UF56</accession>
<feature type="signal peptide" evidence="1">
    <location>
        <begin position="1"/>
        <end position="23"/>
    </location>
</feature>
<proteinExistence type="predicted"/>
<evidence type="ECO:0000313" key="3">
    <source>
        <dbReference type="Proteomes" id="UP000198889"/>
    </source>
</evidence>
<keyword evidence="1" id="KW-0732">Signal</keyword>
<dbReference type="Proteomes" id="UP000198889">
    <property type="component" value="Unassembled WGS sequence"/>
</dbReference>
<feature type="chain" id="PRO_5011711923" evidence="1">
    <location>
        <begin position="24"/>
        <end position="72"/>
    </location>
</feature>
<evidence type="ECO:0000256" key="1">
    <source>
        <dbReference type="SAM" id="SignalP"/>
    </source>
</evidence>
<reference evidence="3" key="1">
    <citation type="submission" date="2016-10" db="EMBL/GenBank/DDBJ databases">
        <authorList>
            <person name="Varghese N."/>
            <person name="Submissions S."/>
        </authorList>
    </citation>
    <scope>NUCLEOTIDE SEQUENCE [LARGE SCALE GENOMIC DNA]</scope>
    <source>
        <strain evidence="3">CGMCC 1.1761</strain>
    </source>
</reference>
<gene>
    <name evidence="2" type="ORF">SAMN05660859_3814</name>
</gene>
<dbReference type="EMBL" id="FMTP01000007">
    <property type="protein sequence ID" value="SCW92224.1"/>
    <property type="molecule type" value="Genomic_DNA"/>
</dbReference>